<keyword evidence="4" id="KW-0732">Signal</keyword>
<evidence type="ECO:0000313" key="7">
    <source>
        <dbReference type="Proteomes" id="UP000054698"/>
    </source>
</evidence>
<dbReference type="GO" id="GO:0016787">
    <property type="term" value="F:hydrolase activity"/>
    <property type="evidence" value="ECO:0007669"/>
    <property type="project" value="UniProtKB-KW"/>
</dbReference>
<dbReference type="InterPro" id="IPR007346">
    <property type="entry name" value="Endonuclease-I"/>
</dbReference>
<feature type="signal peptide" evidence="4">
    <location>
        <begin position="1"/>
        <end position="30"/>
    </location>
</feature>
<dbReference type="PANTHER" id="PTHR33607">
    <property type="entry name" value="ENDONUCLEASE-1"/>
    <property type="match status" value="1"/>
</dbReference>
<evidence type="ECO:0000256" key="2">
    <source>
        <dbReference type="ARBA" id="ARBA00022722"/>
    </source>
</evidence>
<organism evidence="5 7">
    <name type="scientific">Legionella feeleii</name>
    <dbReference type="NCBI Taxonomy" id="453"/>
    <lineage>
        <taxon>Bacteria</taxon>
        <taxon>Pseudomonadati</taxon>
        <taxon>Pseudomonadota</taxon>
        <taxon>Gammaproteobacteria</taxon>
        <taxon>Legionellales</taxon>
        <taxon>Legionellaceae</taxon>
        <taxon>Legionella</taxon>
    </lineage>
</organism>
<dbReference type="AlphaFoldDB" id="A0A0W0U0B0"/>
<evidence type="ECO:0000256" key="3">
    <source>
        <dbReference type="ARBA" id="ARBA00022801"/>
    </source>
</evidence>
<sequence length="249" mass="29010">MNYSFHFKKNTQLIINTGIFLFLLSLSSFAKPPHDFQQAKRQATAIFDSHRETLYCGCTYNQQHQIDLASCHMNAAQPHKRAARVEWEHMMPAENFGKQFKCWREALCRKDGKPYKGRRCCEKIDPDFKQAEAELYNLWPAEGVVNQARSNYRYAELAGNTDFLGCSFKIDRKLRQVEPDDHIKGVVARANLFMADKYNIKLSAAQRQLFEIWDKRFPPDAWEKQWASKVAAIEGYTNPYIQAWTRVTA</sequence>
<keyword evidence="3 5" id="KW-0378">Hydrolase</keyword>
<dbReference type="InterPro" id="IPR044925">
    <property type="entry name" value="His-Me_finger_sf"/>
</dbReference>
<dbReference type="PATRIC" id="fig|453.4.peg.1192"/>
<dbReference type="Proteomes" id="UP000054698">
    <property type="component" value="Unassembled WGS sequence"/>
</dbReference>
<proteinExistence type="inferred from homology"/>
<dbReference type="EMBL" id="LNYB01000031">
    <property type="protein sequence ID" value="KTD01506.1"/>
    <property type="molecule type" value="Genomic_DNA"/>
</dbReference>
<evidence type="ECO:0000313" key="6">
    <source>
        <dbReference type="EMBL" id="SPX59365.1"/>
    </source>
</evidence>
<keyword evidence="2" id="KW-0540">Nuclease</keyword>
<keyword evidence="5" id="KW-0255">Endonuclease</keyword>
<evidence type="ECO:0000256" key="4">
    <source>
        <dbReference type="SAM" id="SignalP"/>
    </source>
</evidence>
<protein>
    <submittedName>
        <fullName evidence="5">Putative endonuclease-1</fullName>
        <ecNumber evidence="5">3.1.21.-</ecNumber>
    </submittedName>
</protein>
<accession>A0A0W0U0B0</accession>
<feature type="chain" id="PRO_5033244892" evidence="4">
    <location>
        <begin position="31"/>
        <end position="249"/>
    </location>
</feature>
<dbReference type="PANTHER" id="PTHR33607:SF2">
    <property type="entry name" value="ENDONUCLEASE-1"/>
    <property type="match status" value="1"/>
</dbReference>
<dbReference type="EC" id="3.1.21.-" evidence="5"/>
<keyword evidence="7" id="KW-1185">Reference proteome</keyword>
<dbReference type="GO" id="GO:0004519">
    <property type="term" value="F:endonuclease activity"/>
    <property type="evidence" value="ECO:0007669"/>
    <property type="project" value="UniProtKB-KW"/>
</dbReference>
<name>A0A0W0U0B0_9GAMM</name>
<reference evidence="6 8" key="2">
    <citation type="submission" date="2018-06" db="EMBL/GenBank/DDBJ databases">
        <authorList>
            <consortium name="Pathogen Informatics"/>
            <person name="Doyle S."/>
        </authorList>
    </citation>
    <scope>NUCLEOTIDE SEQUENCE [LARGE SCALE GENOMIC DNA]</scope>
    <source>
        <strain evidence="6 8">NCTC12022</strain>
    </source>
</reference>
<comment type="similarity">
    <text evidence="1">Belongs to the EndA/NucM nuclease family.</text>
</comment>
<dbReference type="RefSeq" id="WP_238584869.1">
    <property type="nucleotide sequence ID" value="NZ_CAAAHT010000030.1"/>
</dbReference>
<dbReference type="EMBL" id="UASS01000001">
    <property type="protein sequence ID" value="SPX59365.1"/>
    <property type="molecule type" value="Genomic_DNA"/>
</dbReference>
<dbReference type="Pfam" id="PF04231">
    <property type="entry name" value="Endonuclease_1"/>
    <property type="match status" value="1"/>
</dbReference>
<reference evidence="5 7" key="1">
    <citation type="submission" date="2015-11" db="EMBL/GenBank/DDBJ databases">
        <title>Genomic analysis of 38 Legionella species identifies large and diverse effector repertoires.</title>
        <authorList>
            <person name="Burstein D."/>
            <person name="Amaro F."/>
            <person name="Zusman T."/>
            <person name="Lifshitz Z."/>
            <person name="Cohen O."/>
            <person name="Gilbert J.A."/>
            <person name="Pupko T."/>
            <person name="Shuman H.A."/>
            <person name="Segal G."/>
        </authorList>
    </citation>
    <scope>NUCLEOTIDE SEQUENCE [LARGE SCALE GENOMIC DNA]</scope>
    <source>
        <strain evidence="5 7">WO-44C</strain>
    </source>
</reference>
<gene>
    <name evidence="6" type="primary">dns</name>
    <name evidence="5" type="ORF">Lfee_1110</name>
    <name evidence="6" type="ORF">NCTC12022_00186</name>
</gene>
<dbReference type="STRING" id="453.Lfee_1110"/>
<evidence type="ECO:0000313" key="5">
    <source>
        <dbReference type="EMBL" id="KTD01506.1"/>
    </source>
</evidence>
<evidence type="ECO:0000313" key="8">
    <source>
        <dbReference type="Proteomes" id="UP000251942"/>
    </source>
</evidence>
<evidence type="ECO:0000256" key="1">
    <source>
        <dbReference type="ARBA" id="ARBA00006429"/>
    </source>
</evidence>
<dbReference type="Proteomes" id="UP000251942">
    <property type="component" value="Unassembled WGS sequence"/>
</dbReference>
<dbReference type="SUPFAM" id="SSF54060">
    <property type="entry name" value="His-Me finger endonucleases"/>
    <property type="match status" value="1"/>
</dbReference>